<proteinExistence type="predicted"/>
<keyword evidence="2" id="KW-1185">Reference proteome</keyword>
<reference evidence="1 2" key="1">
    <citation type="submission" date="2024-07" db="EMBL/GenBank/DDBJ databases">
        <title>Draft Genome Sequence of Ferrimicrobium acidiphilum Strain YE2023, Isolated from a Pulp of Bioleach Reactor.</title>
        <authorList>
            <person name="Elkina Y.A."/>
            <person name="Bulaeva A.G."/>
            <person name="Beletsky A.V."/>
            <person name="Mardanov A.V."/>
        </authorList>
    </citation>
    <scope>NUCLEOTIDE SEQUENCE [LARGE SCALE GENOMIC DNA]</scope>
    <source>
        <strain evidence="1 2">YE2023</strain>
    </source>
</reference>
<comment type="caution">
    <text evidence="1">The sequence shown here is derived from an EMBL/GenBank/DDBJ whole genome shotgun (WGS) entry which is preliminary data.</text>
</comment>
<name>A0ABV3Y139_9ACTN</name>
<accession>A0ABV3Y139</accession>
<gene>
    <name evidence="1" type="ORF">AB6A68_05430</name>
</gene>
<organism evidence="1 2">
    <name type="scientific">Ferrimicrobium acidiphilum</name>
    <dbReference type="NCBI Taxonomy" id="121039"/>
    <lineage>
        <taxon>Bacteria</taxon>
        <taxon>Bacillati</taxon>
        <taxon>Actinomycetota</taxon>
        <taxon>Acidimicrobiia</taxon>
        <taxon>Acidimicrobiales</taxon>
        <taxon>Acidimicrobiaceae</taxon>
        <taxon>Ferrimicrobium</taxon>
    </lineage>
</organism>
<sequence length="478" mass="54487">MTTSTRIIYADVPEELLPICRTAGYIRADIWRRYGGLKTAGKSANDPRKEITELRLYDSLPIDGTIRGETTKDIIHDVFLYRAAAQQKVRKAIFAKAKGDQDELKRLYALLRYGDWTTEPFLHHQMRKHFKHGKSQVDNQFVVRSDKFRVEMVDDKLVVVIHVASKYGKPIRLTTTTSGKNVHLIGKNLRIILIGKNLRIIVRNNQTEIHYSFDKTKNRPCGQAVIGIDKGYTEAFVDSDGQAHGKGFGKVMSEYGDKTHQTGQSRNKLYALEKKHRQAGRISKADRIKNNNLGNKKINGRKERAHQRLRDIAFKAAHSIVDKAEVVAAEDLTGPIPKTHPWKKYNRKMTSWAKGVLAEALESTAKQRNANLVLVNAAYTSQMDSNTHLLEGKRVGDKFYRANGDVLQADFNAARNVRHRLDDHEITLYTPYKEVRRILLSRSTGATERHRHELQEALALVNRVRNNSKTQCAVLHRV</sequence>
<dbReference type="EMBL" id="JBFSHR010000013">
    <property type="protein sequence ID" value="MEX6429278.1"/>
    <property type="molecule type" value="Genomic_DNA"/>
</dbReference>
<dbReference type="Proteomes" id="UP001560267">
    <property type="component" value="Unassembled WGS sequence"/>
</dbReference>
<evidence type="ECO:0000313" key="2">
    <source>
        <dbReference type="Proteomes" id="UP001560267"/>
    </source>
</evidence>
<dbReference type="RefSeq" id="WP_369084369.1">
    <property type="nucleotide sequence ID" value="NZ_JBFSHR010000013.1"/>
</dbReference>
<evidence type="ECO:0000313" key="1">
    <source>
        <dbReference type="EMBL" id="MEX6429278.1"/>
    </source>
</evidence>
<protein>
    <submittedName>
        <fullName evidence="1">Transposase</fullName>
    </submittedName>
</protein>